<evidence type="ECO:0000313" key="4">
    <source>
        <dbReference type="Proteomes" id="UP000297245"/>
    </source>
</evidence>
<dbReference type="AlphaFoldDB" id="A0A4V4HH20"/>
<evidence type="ECO:0000313" key="3">
    <source>
        <dbReference type="EMBL" id="THV01096.1"/>
    </source>
</evidence>
<evidence type="ECO:0000256" key="1">
    <source>
        <dbReference type="SAM" id="MobiDB-lite"/>
    </source>
</evidence>
<feature type="transmembrane region" description="Helical" evidence="2">
    <location>
        <begin position="12"/>
        <end position="30"/>
    </location>
</feature>
<keyword evidence="2" id="KW-0472">Membrane</keyword>
<dbReference type="Proteomes" id="UP000297245">
    <property type="component" value="Unassembled WGS sequence"/>
</dbReference>
<organism evidence="3 4">
    <name type="scientific">Dendrothele bispora (strain CBS 962.96)</name>
    <dbReference type="NCBI Taxonomy" id="1314807"/>
    <lineage>
        <taxon>Eukaryota</taxon>
        <taxon>Fungi</taxon>
        <taxon>Dikarya</taxon>
        <taxon>Basidiomycota</taxon>
        <taxon>Agaricomycotina</taxon>
        <taxon>Agaricomycetes</taxon>
        <taxon>Agaricomycetidae</taxon>
        <taxon>Agaricales</taxon>
        <taxon>Agaricales incertae sedis</taxon>
        <taxon>Dendrothele</taxon>
    </lineage>
</organism>
<protein>
    <submittedName>
        <fullName evidence="3">Uncharacterized protein</fullName>
    </submittedName>
</protein>
<name>A0A4V4HH20_DENBC</name>
<accession>A0A4V4HH20</accession>
<feature type="region of interest" description="Disordered" evidence="1">
    <location>
        <begin position="45"/>
        <end position="66"/>
    </location>
</feature>
<proteinExistence type="predicted"/>
<sequence>MRSVGKKRTSRSLGHVLVGLFNYILPWYTIPKTNVLLTLYFETNSSPSLSSKQPPVSRSRPRTPIATCPPSHQVPLQLFSSIAFLWTISFSTAVELK</sequence>
<reference evidence="3 4" key="1">
    <citation type="journal article" date="2019" name="Nat. Ecol. Evol.">
        <title>Megaphylogeny resolves global patterns of mushroom evolution.</title>
        <authorList>
            <person name="Varga T."/>
            <person name="Krizsan K."/>
            <person name="Foldi C."/>
            <person name="Dima B."/>
            <person name="Sanchez-Garcia M."/>
            <person name="Sanchez-Ramirez S."/>
            <person name="Szollosi G.J."/>
            <person name="Szarkandi J.G."/>
            <person name="Papp V."/>
            <person name="Albert L."/>
            <person name="Andreopoulos W."/>
            <person name="Angelini C."/>
            <person name="Antonin V."/>
            <person name="Barry K.W."/>
            <person name="Bougher N.L."/>
            <person name="Buchanan P."/>
            <person name="Buyck B."/>
            <person name="Bense V."/>
            <person name="Catcheside P."/>
            <person name="Chovatia M."/>
            <person name="Cooper J."/>
            <person name="Damon W."/>
            <person name="Desjardin D."/>
            <person name="Finy P."/>
            <person name="Geml J."/>
            <person name="Haridas S."/>
            <person name="Hughes K."/>
            <person name="Justo A."/>
            <person name="Karasinski D."/>
            <person name="Kautmanova I."/>
            <person name="Kiss B."/>
            <person name="Kocsube S."/>
            <person name="Kotiranta H."/>
            <person name="LaButti K.M."/>
            <person name="Lechner B.E."/>
            <person name="Liimatainen K."/>
            <person name="Lipzen A."/>
            <person name="Lukacs Z."/>
            <person name="Mihaltcheva S."/>
            <person name="Morgado L.N."/>
            <person name="Niskanen T."/>
            <person name="Noordeloos M.E."/>
            <person name="Ohm R.A."/>
            <person name="Ortiz-Santana B."/>
            <person name="Ovrebo C."/>
            <person name="Racz N."/>
            <person name="Riley R."/>
            <person name="Savchenko A."/>
            <person name="Shiryaev A."/>
            <person name="Soop K."/>
            <person name="Spirin V."/>
            <person name="Szebenyi C."/>
            <person name="Tomsovsky M."/>
            <person name="Tulloss R.E."/>
            <person name="Uehling J."/>
            <person name="Grigoriev I.V."/>
            <person name="Vagvolgyi C."/>
            <person name="Papp T."/>
            <person name="Martin F.M."/>
            <person name="Miettinen O."/>
            <person name="Hibbett D.S."/>
            <person name="Nagy L.G."/>
        </authorList>
    </citation>
    <scope>NUCLEOTIDE SEQUENCE [LARGE SCALE GENOMIC DNA]</scope>
    <source>
        <strain evidence="3 4">CBS 962.96</strain>
    </source>
</reference>
<dbReference type="EMBL" id="ML179094">
    <property type="protein sequence ID" value="THV01096.1"/>
    <property type="molecule type" value="Genomic_DNA"/>
</dbReference>
<gene>
    <name evidence="3" type="ORF">K435DRAFT_418826</name>
</gene>
<feature type="transmembrane region" description="Helical" evidence="2">
    <location>
        <begin position="78"/>
        <end position="96"/>
    </location>
</feature>
<feature type="compositionally biased region" description="Polar residues" evidence="1">
    <location>
        <begin position="45"/>
        <end position="56"/>
    </location>
</feature>
<keyword evidence="2" id="KW-1133">Transmembrane helix</keyword>
<keyword evidence="2" id="KW-0812">Transmembrane</keyword>
<keyword evidence="4" id="KW-1185">Reference proteome</keyword>
<evidence type="ECO:0000256" key="2">
    <source>
        <dbReference type="SAM" id="Phobius"/>
    </source>
</evidence>